<dbReference type="PANTHER" id="PTHR45800:SF11">
    <property type="entry name" value="PHOSPHATIDYLINOSITOL 3-KINASE-RELATED PROTEIN KINASE"/>
    <property type="match status" value="1"/>
</dbReference>
<evidence type="ECO:0000259" key="7">
    <source>
        <dbReference type="Pfam" id="PF00454"/>
    </source>
</evidence>
<comment type="similarity">
    <text evidence="1">Belongs to the PI3/PI4-kinase family. Type II PI4K subfamily.</text>
</comment>
<dbReference type="EMBL" id="VLTO01000003">
    <property type="protein sequence ID" value="KAA0177767.1"/>
    <property type="molecule type" value="Genomic_DNA"/>
</dbReference>
<evidence type="ECO:0000256" key="4">
    <source>
        <dbReference type="ARBA" id="ARBA00022777"/>
    </source>
</evidence>
<dbReference type="GO" id="GO:0005524">
    <property type="term" value="F:ATP binding"/>
    <property type="evidence" value="ECO:0007669"/>
    <property type="project" value="UniProtKB-KW"/>
</dbReference>
<dbReference type="InterPro" id="IPR000403">
    <property type="entry name" value="PI3/4_kinase_cat_dom"/>
</dbReference>
<gene>
    <name evidence="8" type="ORF">FNF27_00938</name>
</gene>
<evidence type="ECO:0000313" key="8">
    <source>
        <dbReference type="EMBL" id="KAA0177767.1"/>
    </source>
</evidence>
<evidence type="ECO:0000256" key="3">
    <source>
        <dbReference type="ARBA" id="ARBA00022741"/>
    </source>
</evidence>
<dbReference type="Proteomes" id="UP000322899">
    <property type="component" value="Unassembled WGS sequence"/>
</dbReference>
<dbReference type="Pfam" id="PF00454">
    <property type="entry name" value="PI3_PI4_kinase"/>
    <property type="match status" value="1"/>
</dbReference>
<organism evidence="8 9">
    <name type="scientific">Cafeteria roenbergensis</name>
    <name type="common">Marine flagellate</name>
    <dbReference type="NCBI Taxonomy" id="33653"/>
    <lineage>
        <taxon>Eukaryota</taxon>
        <taxon>Sar</taxon>
        <taxon>Stramenopiles</taxon>
        <taxon>Bigyra</taxon>
        <taxon>Opalozoa</taxon>
        <taxon>Bicosoecida</taxon>
        <taxon>Cafeteriaceae</taxon>
        <taxon>Cafeteria</taxon>
    </lineage>
</organism>
<reference evidence="8 9" key="1">
    <citation type="submission" date="2019-07" db="EMBL/GenBank/DDBJ databases">
        <title>Genomes of Cafeteria roenbergensis.</title>
        <authorList>
            <person name="Fischer M.G."/>
            <person name="Hackl T."/>
            <person name="Roman M."/>
        </authorList>
    </citation>
    <scope>NUCLEOTIDE SEQUENCE [LARGE SCALE GENOMIC DNA]</scope>
    <source>
        <strain evidence="8 9">E4-10P</strain>
    </source>
</reference>
<feature type="compositionally biased region" description="Polar residues" evidence="6">
    <location>
        <begin position="562"/>
        <end position="576"/>
    </location>
</feature>
<keyword evidence="2" id="KW-0808">Transferase</keyword>
<proteinExistence type="inferred from homology"/>
<sequence>MVAKEWGIREDDQLLMFRGRVIPPRGDVRVDMLGIEGHDFLVLASVARLGAVAERVASGIDLLVEDVEPCAMKRLFQRRLEEAQTRAAEARARPRHMNASGVPVPSLRALPLGRWSPPMVQLLRRCHAGLDSQRDPEQIVDGEGGSYFLVDHTARRPNMAVLKPRDEEAFAPNNPKRSTGSLGQISHREGVLSGEAWEREVAACSLDQSGFIGVPLTGAVLAVLPALNNGSEVEEVPDVICRALEGGVPTQACSAETAGIFPKVASFQQFMPSAGSMDGHGFSRISVEDAQKVAAFDMFMVNADRHADNLLLAEVADPAPGWRLVPIDHGLTLPHVLGINPESFVWSSEQLDPQLARPILPHVRAWILERDVDQDASMLRSELGIREHCLLNFRIAGRLLQRCVKAGLTLRDAVSFFCRPSSESPSRLETLADSARRRCEFQLVSTNRKWGGRSSGARGRANLAFTKSFDGSLPTPGPNQPGARTASSGTGPSPSARFPATARVQSLPYESTGSQEALEQAPPTKPWAQPASVDIGASARPGMGASDPERTLETGEVAAEAQSRSASPSDQDSQGSEGVASASPLGTALLSRGRSDSPGAMESSPASTAKACGDTVVPTLGIAV</sequence>
<keyword evidence="5" id="KW-0067">ATP-binding</keyword>
<dbReference type="PANTHER" id="PTHR45800">
    <property type="entry name" value="PHOSPHATIDYLINOSITOL 4-KINASE GAMMA"/>
    <property type="match status" value="1"/>
</dbReference>
<accession>A0A5A8EM78</accession>
<keyword evidence="4" id="KW-0418">Kinase</keyword>
<evidence type="ECO:0000256" key="5">
    <source>
        <dbReference type="ARBA" id="ARBA00022840"/>
    </source>
</evidence>
<name>A0A5A8EM78_CAFRO</name>
<feature type="region of interest" description="Disordered" evidence="6">
    <location>
        <begin position="467"/>
        <end position="624"/>
    </location>
</feature>
<feature type="domain" description="PI3K/PI4K catalytic" evidence="7">
    <location>
        <begin position="145"/>
        <end position="338"/>
    </location>
</feature>
<dbReference type="OrthoDB" id="5839at2759"/>
<dbReference type="GO" id="GO:0016301">
    <property type="term" value="F:kinase activity"/>
    <property type="evidence" value="ECO:0007669"/>
    <property type="project" value="UniProtKB-KW"/>
</dbReference>
<feature type="compositionally biased region" description="Polar residues" evidence="6">
    <location>
        <begin position="508"/>
        <end position="517"/>
    </location>
</feature>
<protein>
    <recommendedName>
        <fullName evidence="7">PI3K/PI4K catalytic domain-containing protein</fullName>
    </recommendedName>
</protein>
<evidence type="ECO:0000256" key="2">
    <source>
        <dbReference type="ARBA" id="ARBA00022679"/>
    </source>
</evidence>
<comment type="caution">
    <text evidence="8">The sequence shown here is derived from an EMBL/GenBank/DDBJ whole genome shotgun (WGS) entry which is preliminary data.</text>
</comment>
<evidence type="ECO:0000256" key="6">
    <source>
        <dbReference type="SAM" id="MobiDB-lite"/>
    </source>
</evidence>
<evidence type="ECO:0000256" key="1">
    <source>
        <dbReference type="ARBA" id="ARBA00008941"/>
    </source>
</evidence>
<dbReference type="InterPro" id="IPR044571">
    <property type="entry name" value="P4KG1-8"/>
</dbReference>
<evidence type="ECO:0000313" key="9">
    <source>
        <dbReference type="Proteomes" id="UP000322899"/>
    </source>
</evidence>
<keyword evidence="3" id="KW-0547">Nucleotide-binding</keyword>
<dbReference type="AlphaFoldDB" id="A0A5A8EM78"/>